<evidence type="ECO:0000256" key="5">
    <source>
        <dbReference type="ARBA" id="ARBA00023242"/>
    </source>
</evidence>
<dbReference type="AlphaFoldDB" id="A0A371GYH8"/>
<dbReference type="PRINTS" id="PR00404">
    <property type="entry name" value="MADSDOMAIN"/>
</dbReference>
<evidence type="ECO:0000256" key="2">
    <source>
        <dbReference type="ARBA" id="ARBA00023015"/>
    </source>
</evidence>
<dbReference type="InterPro" id="IPR033897">
    <property type="entry name" value="SRF-like_MADS-box"/>
</dbReference>
<dbReference type="OrthoDB" id="601557at2759"/>
<keyword evidence="8" id="KW-1185">Reference proteome</keyword>
<evidence type="ECO:0000256" key="1">
    <source>
        <dbReference type="ARBA" id="ARBA00004123"/>
    </source>
</evidence>
<dbReference type="PROSITE" id="PS50066">
    <property type="entry name" value="MADS_BOX_2"/>
    <property type="match status" value="1"/>
</dbReference>
<dbReference type="Pfam" id="PF00319">
    <property type="entry name" value="SRF-TF"/>
    <property type="match status" value="1"/>
</dbReference>
<dbReference type="SUPFAM" id="SSF55455">
    <property type="entry name" value="SRF-like"/>
    <property type="match status" value="1"/>
</dbReference>
<gene>
    <name evidence="7" type="primary">AGL82</name>
    <name evidence="7" type="ORF">CR513_21952</name>
</gene>
<protein>
    <submittedName>
        <fullName evidence="7">Agamous-like MADS-box protein AGL82</fullName>
    </submittedName>
</protein>
<dbReference type="EMBL" id="QJKJ01004109">
    <property type="protein sequence ID" value="RDX95516.1"/>
    <property type="molecule type" value="Genomic_DNA"/>
</dbReference>
<dbReference type="GO" id="GO:0000978">
    <property type="term" value="F:RNA polymerase II cis-regulatory region sequence-specific DNA binding"/>
    <property type="evidence" value="ECO:0007669"/>
    <property type="project" value="TreeGrafter"/>
</dbReference>
<feature type="domain" description="MADS-box" evidence="6">
    <location>
        <begin position="1"/>
        <end position="50"/>
    </location>
</feature>
<evidence type="ECO:0000259" key="6">
    <source>
        <dbReference type="PROSITE" id="PS50066"/>
    </source>
</evidence>
<feature type="non-terminal residue" evidence="7">
    <location>
        <position position="1"/>
    </location>
</feature>
<keyword evidence="2" id="KW-0805">Transcription regulation</keyword>
<evidence type="ECO:0000313" key="7">
    <source>
        <dbReference type="EMBL" id="RDX95516.1"/>
    </source>
</evidence>
<dbReference type="PANTHER" id="PTHR11945:SF564">
    <property type="entry name" value="PROTEIN, PUTATIVE-RELATED"/>
    <property type="match status" value="1"/>
</dbReference>
<keyword evidence="3" id="KW-0238">DNA-binding</keyword>
<dbReference type="GO" id="GO:0005634">
    <property type="term" value="C:nucleus"/>
    <property type="evidence" value="ECO:0007669"/>
    <property type="project" value="UniProtKB-SubCell"/>
</dbReference>
<organism evidence="7 8">
    <name type="scientific">Mucuna pruriens</name>
    <name type="common">Velvet bean</name>
    <name type="synonym">Dolichos pruriens</name>
    <dbReference type="NCBI Taxonomy" id="157652"/>
    <lineage>
        <taxon>Eukaryota</taxon>
        <taxon>Viridiplantae</taxon>
        <taxon>Streptophyta</taxon>
        <taxon>Embryophyta</taxon>
        <taxon>Tracheophyta</taxon>
        <taxon>Spermatophyta</taxon>
        <taxon>Magnoliopsida</taxon>
        <taxon>eudicotyledons</taxon>
        <taxon>Gunneridae</taxon>
        <taxon>Pentapetalae</taxon>
        <taxon>rosids</taxon>
        <taxon>fabids</taxon>
        <taxon>Fabales</taxon>
        <taxon>Fabaceae</taxon>
        <taxon>Papilionoideae</taxon>
        <taxon>50 kb inversion clade</taxon>
        <taxon>NPAAA clade</taxon>
        <taxon>indigoferoid/millettioid clade</taxon>
        <taxon>Phaseoleae</taxon>
        <taxon>Mucuna</taxon>
    </lineage>
</organism>
<dbReference type="Proteomes" id="UP000257109">
    <property type="component" value="Unassembled WGS sequence"/>
</dbReference>
<dbReference type="InterPro" id="IPR036879">
    <property type="entry name" value="TF_MADSbox_sf"/>
</dbReference>
<comment type="caution">
    <text evidence="7">The sequence shown here is derived from an EMBL/GenBank/DDBJ whole genome shotgun (WGS) entry which is preliminary data.</text>
</comment>
<evidence type="ECO:0000313" key="8">
    <source>
        <dbReference type="Proteomes" id="UP000257109"/>
    </source>
</evidence>
<proteinExistence type="predicted"/>
<dbReference type="CDD" id="cd00266">
    <property type="entry name" value="MADS_SRF_like"/>
    <property type="match status" value="1"/>
</dbReference>
<reference evidence="7" key="1">
    <citation type="submission" date="2018-05" db="EMBL/GenBank/DDBJ databases">
        <title>Draft genome of Mucuna pruriens seed.</title>
        <authorList>
            <person name="Nnadi N.E."/>
            <person name="Vos R."/>
            <person name="Hasami M.H."/>
            <person name="Devisetty U.K."/>
            <person name="Aguiy J.C."/>
        </authorList>
    </citation>
    <scope>NUCLEOTIDE SEQUENCE [LARGE SCALE GENOMIC DNA]</scope>
    <source>
        <strain evidence="7">JCA_2017</strain>
    </source>
</reference>
<dbReference type="GO" id="GO:0000981">
    <property type="term" value="F:DNA-binding transcription factor activity, RNA polymerase II-specific"/>
    <property type="evidence" value="ECO:0007669"/>
    <property type="project" value="InterPro"/>
</dbReference>
<dbReference type="PANTHER" id="PTHR11945">
    <property type="entry name" value="MADS BOX PROTEIN"/>
    <property type="match status" value="1"/>
</dbReference>
<keyword evidence="4" id="KW-0804">Transcription</keyword>
<evidence type="ECO:0000256" key="4">
    <source>
        <dbReference type="ARBA" id="ARBA00023163"/>
    </source>
</evidence>
<sequence>MGRARITLKPISNERSRKTTFQQRKKGLIKKISEFSTMCGVEACFIVYDDVNGDAGRVTWPQDPTMVRSIIENYERQKNERPPKTFDIQDFFENRKNMIEAEISKLHKQAREIKYPTWDPAFSNMGEEQLRAFIAKVDAKIDDCDQRINMLKNMDQTEANFSVMQNMAQASASSSHPSQDNFMQNISQSQIIPTPMEPLLIDNNGRVNFTNSTYQVGRPSSHGINMLRNMQQSDACFSYMPNMAREGSTSSHPIQLNCLQSNSQSQFKLETLKPLIQNNDMIDFTNQVYVPLDSTNQLGDLEQWVTRPIGIQNWSNQQGGDLVGLTSQPKESILQNIPVKSQNEQHGVVLPAFPSSLDKFQTDYYNMPDLAICLDEGLVNVSENRKYTRCVFNKKNEMGRSLP</sequence>
<accession>A0A371GYH8</accession>
<keyword evidence="5" id="KW-0539">Nucleus</keyword>
<dbReference type="SMART" id="SM00432">
    <property type="entry name" value="MADS"/>
    <property type="match status" value="1"/>
</dbReference>
<name>A0A371GYH8_MUCPR</name>
<dbReference type="Gene3D" id="3.40.1810.10">
    <property type="entry name" value="Transcription factor, MADS-box"/>
    <property type="match status" value="1"/>
</dbReference>
<comment type="subcellular location">
    <subcellularLocation>
        <location evidence="1">Nucleus</location>
    </subcellularLocation>
</comment>
<dbReference type="InterPro" id="IPR002100">
    <property type="entry name" value="TF_MADSbox"/>
</dbReference>
<evidence type="ECO:0000256" key="3">
    <source>
        <dbReference type="ARBA" id="ARBA00023125"/>
    </source>
</evidence>
<dbReference type="GO" id="GO:0045944">
    <property type="term" value="P:positive regulation of transcription by RNA polymerase II"/>
    <property type="evidence" value="ECO:0007669"/>
    <property type="project" value="InterPro"/>
</dbReference>
<dbReference type="STRING" id="157652.A0A371GYH8"/>
<dbReference type="GO" id="GO:0046983">
    <property type="term" value="F:protein dimerization activity"/>
    <property type="evidence" value="ECO:0007669"/>
    <property type="project" value="InterPro"/>
</dbReference>